<proteinExistence type="predicted"/>
<evidence type="ECO:0000313" key="2">
    <source>
        <dbReference type="Proteomes" id="UP000199225"/>
    </source>
</evidence>
<keyword evidence="2" id="KW-1185">Reference proteome</keyword>
<dbReference type="EMBL" id="FNEV01000006">
    <property type="protein sequence ID" value="SDJ48962.1"/>
    <property type="molecule type" value="Genomic_DNA"/>
</dbReference>
<gene>
    <name evidence="1" type="ORF">SAMN04490247_2054</name>
</gene>
<evidence type="ECO:0000313" key="1">
    <source>
        <dbReference type="EMBL" id="SDJ48962.1"/>
    </source>
</evidence>
<sequence>MNEKDEWIIKKYKEEEKMMILLFSQWCINIGEDPEHVYHQAYPYQETNPLLKEVLPETLPPKEADSIPTEVLLDALSAFGNEDLAFVVAELDGK</sequence>
<reference evidence="2" key="1">
    <citation type="submission" date="2016-10" db="EMBL/GenBank/DDBJ databases">
        <authorList>
            <person name="Varghese N."/>
            <person name="Submissions S."/>
        </authorList>
    </citation>
    <scope>NUCLEOTIDE SEQUENCE [LARGE SCALE GENOMIC DNA]</scope>
    <source>
        <strain evidence="2">DSM 4771</strain>
    </source>
</reference>
<dbReference type="AlphaFoldDB" id="A0A1G8U584"/>
<accession>A0A1G8U584</accession>
<protein>
    <submittedName>
        <fullName evidence="1">Uncharacterized protein</fullName>
    </submittedName>
</protein>
<dbReference type="Proteomes" id="UP000199225">
    <property type="component" value="Unassembled WGS sequence"/>
</dbReference>
<organism evidence="1 2">
    <name type="scientific">Salimicrobium halophilum</name>
    <dbReference type="NCBI Taxonomy" id="86666"/>
    <lineage>
        <taxon>Bacteria</taxon>
        <taxon>Bacillati</taxon>
        <taxon>Bacillota</taxon>
        <taxon>Bacilli</taxon>
        <taxon>Bacillales</taxon>
        <taxon>Bacillaceae</taxon>
        <taxon>Salimicrobium</taxon>
    </lineage>
</organism>
<name>A0A1G8U584_9BACI</name>
<dbReference type="RefSeq" id="WP_093193782.1">
    <property type="nucleotide sequence ID" value="NZ_FNEV01000006.1"/>
</dbReference>
<dbReference type="OrthoDB" id="2678957at2"/>